<comment type="similarity">
    <text evidence="1">Belongs to the glycosyl hydrolase 1 family.</text>
</comment>
<dbReference type="PANTHER" id="PTHR10353">
    <property type="entry name" value="GLYCOSYL HYDROLASE"/>
    <property type="match status" value="1"/>
</dbReference>
<accession>A0A7E5VHS1</accession>
<evidence type="ECO:0000313" key="9">
    <source>
        <dbReference type="RefSeq" id="XP_026727751.1"/>
    </source>
</evidence>
<evidence type="ECO:0000256" key="3">
    <source>
        <dbReference type="ARBA" id="ARBA00022801"/>
    </source>
</evidence>
<dbReference type="SUPFAM" id="SSF51445">
    <property type="entry name" value="(Trans)glycosidases"/>
    <property type="match status" value="2"/>
</dbReference>
<feature type="chain" id="PRO_5028869975" evidence="7">
    <location>
        <begin position="19"/>
        <end position="946"/>
    </location>
</feature>
<protein>
    <submittedName>
        <fullName evidence="9">Lactase-phlorizin hydrolase-like</fullName>
    </submittedName>
</protein>
<gene>
    <name evidence="9" type="primary">LOC113493918</name>
</gene>
<dbReference type="Pfam" id="PF00232">
    <property type="entry name" value="Glyco_hydro_1"/>
    <property type="match status" value="2"/>
</dbReference>
<dbReference type="PANTHER" id="PTHR10353:SF36">
    <property type="entry name" value="LP05116P"/>
    <property type="match status" value="1"/>
</dbReference>
<name>A0A7E5VHS1_TRINI</name>
<evidence type="ECO:0000313" key="8">
    <source>
        <dbReference type="Proteomes" id="UP000322000"/>
    </source>
</evidence>
<evidence type="ECO:0000256" key="7">
    <source>
        <dbReference type="SAM" id="SignalP"/>
    </source>
</evidence>
<dbReference type="AlphaFoldDB" id="A0A7E5VHS1"/>
<evidence type="ECO:0000256" key="6">
    <source>
        <dbReference type="SAM" id="MobiDB-lite"/>
    </source>
</evidence>
<reference evidence="9" key="1">
    <citation type="submission" date="2025-08" db="UniProtKB">
        <authorList>
            <consortium name="RefSeq"/>
        </authorList>
    </citation>
    <scope>IDENTIFICATION</scope>
</reference>
<dbReference type="OrthoDB" id="65569at2759"/>
<dbReference type="InterPro" id="IPR017853">
    <property type="entry name" value="GH"/>
</dbReference>
<dbReference type="RefSeq" id="XP_026727751.1">
    <property type="nucleotide sequence ID" value="XM_026871950.1"/>
</dbReference>
<comment type="subunit">
    <text evidence="2">Homodimer.</text>
</comment>
<keyword evidence="8" id="KW-1185">Reference proteome</keyword>
<dbReference type="InterPro" id="IPR033132">
    <property type="entry name" value="GH_1_N_CS"/>
</dbReference>
<sequence length="946" mass="108110">MIWFLAVVFSAVAAGCCAKDLEFPPGFKFGAATASYQVEGAWNVSDKGVSIWDKFVHDDPATIVDLSNGDVACDSYHNWERDVEMAAELGLDYYRISLSWPRILPTGFPNKISEDGVNYYNKLIDGLRAKAIEPMITLYHWDLPLPLQELGGWTNPLIADWFEDYARVVYTHFGDRVKLWLTVNEPIVICDATYNSGVSAPGYLSPDIGSYICNKNILLAHAKAWRLYDKEFKPKYNGRVSLANHLLWFEPYSEEYTDLAELALQNSAGRYSHPIFSEAGGWPPGVEEVIAKVCLEKGYPRSTFPSFSKEEIELVKGTYDYYGMNHYTSSSRRGADSLALRRRPRPTREDTLNPEGLRKQMAWLKQQYGDLEIMITENGLPTYDGLNDTTRVDFYKTHLEQVLLSIHEDGVNVTHYTAWTLMDNFEWADGYTIKFGLYEVDFTDPKRTRTPRESAYYYSLHFCSSALLGLSSASDLTFPPGFKFGAATAAYQVEGAWNVSDKGESIWDHYSHGPRSMILNHDTGDVACDSYNNWERDIEMAAELGLHYYRFSISWPRLLPKGFDYKISEDGKAYYNKLIDGLLQKGIEPMITLYHFDLPQSLQDLGGWTNPLIADWFADYARVVFSLFGDRVKMWLTINEPIVICDMTYKAGYNPPAIYSPYFGAYLCNKYILMAHAKAWRVYDEEFKAKYHGKVSLAQHLLWIEPATDSDKDLADIAMQASAGRYSHPIFSEEGGWPPALEKAVEELSKKRGLLKSVLPPFTQEEIELVKGTHDFYGFNLYTSRLIKAKTEDTVDRWPQTDAADLGAVLLEANEWGKSSVNWLSVHPEAIRRQLNWLKKNYGDLEYVITENGMATSSGLQDEDRVNYYKKYLAQVLLAIKEDVINVTHYTAWSLMDNFEWMYGYSVRFGLYEVDYSDPQRKRTPRQSAKYYANVIKSNSFDVPSE</sequence>
<keyword evidence="4" id="KW-0325">Glycoprotein</keyword>
<keyword evidence="7" id="KW-0732">Signal</keyword>
<dbReference type="InParanoid" id="A0A7E5VHS1"/>
<keyword evidence="3" id="KW-0378">Hydrolase</keyword>
<feature type="signal peptide" evidence="7">
    <location>
        <begin position="1"/>
        <end position="18"/>
    </location>
</feature>
<dbReference type="Proteomes" id="UP000322000">
    <property type="component" value="Chromosome 5"/>
</dbReference>
<dbReference type="FunFam" id="3.20.20.80:FF:000013">
    <property type="entry name" value="lactase-phlorizin hydrolase"/>
    <property type="match status" value="2"/>
</dbReference>
<organism evidence="8 9">
    <name type="scientific">Trichoplusia ni</name>
    <name type="common">Cabbage looper</name>
    <dbReference type="NCBI Taxonomy" id="7111"/>
    <lineage>
        <taxon>Eukaryota</taxon>
        <taxon>Metazoa</taxon>
        <taxon>Ecdysozoa</taxon>
        <taxon>Arthropoda</taxon>
        <taxon>Hexapoda</taxon>
        <taxon>Insecta</taxon>
        <taxon>Pterygota</taxon>
        <taxon>Neoptera</taxon>
        <taxon>Endopterygota</taxon>
        <taxon>Lepidoptera</taxon>
        <taxon>Glossata</taxon>
        <taxon>Ditrysia</taxon>
        <taxon>Noctuoidea</taxon>
        <taxon>Noctuidae</taxon>
        <taxon>Plusiinae</taxon>
        <taxon>Trichoplusia</taxon>
    </lineage>
</organism>
<evidence type="ECO:0000256" key="4">
    <source>
        <dbReference type="ARBA" id="ARBA00023180"/>
    </source>
</evidence>
<dbReference type="GO" id="GO:0005975">
    <property type="term" value="P:carbohydrate metabolic process"/>
    <property type="evidence" value="ECO:0007669"/>
    <property type="project" value="InterPro"/>
</dbReference>
<dbReference type="GeneID" id="113493918"/>
<keyword evidence="5" id="KW-0326">Glycosidase</keyword>
<dbReference type="GO" id="GO:0008422">
    <property type="term" value="F:beta-glucosidase activity"/>
    <property type="evidence" value="ECO:0007669"/>
    <property type="project" value="TreeGrafter"/>
</dbReference>
<evidence type="ECO:0000256" key="2">
    <source>
        <dbReference type="ARBA" id="ARBA00011738"/>
    </source>
</evidence>
<evidence type="ECO:0000256" key="5">
    <source>
        <dbReference type="ARBA" id="ARBA00023295"/>
    </source>
</evidence>
<feature type="region of interest" description="Disordered" evidence="6">
    <location>
        <begin position="331"/>
        <end position="353"/>
    </location>
</feature>
<dbReference type="Gene3D" id="3.20.20.80">
    <property type="entry name" value="Glycosidases"/>
    <property type="match status" value="2"/>
</dbReference>
<proteinExistence type="inferred from homology"/>
<dbReference type="PRINTS" id="PR00131">
    <property type="entry name" value="GLHYDRLASE1"/>
</dbReference>
<dbReference type="PROSITE" id="PS00653">
    <property type="entry name" value="GLYCOSYL_HYDROL_F1_2"/>
    <property type="match status" value="2"/>
</dbReference>
<dbReference type="KEGG" id="tnl:113493918"/>
<dbReference type="InterPro" id="IPR001360">
    <property type="entry name" value="Glyco_hydro_1"/>
</dbReference>
<evidence type="ECO:0000256" key="1">
    <source>
        <dbReference type="ARBA" id="ARBA00010838"/>
    </source>
</evidence>